<protein>
    <submittedName>
        <fullName evidence="3">Uncharacterized protein</fullName>
    </submittedName>
</protein>
<keyword evidence="2" id="KW-0472">Membrane</keyword>
<feature type="compositionally biased region" description="Basic and acidic residues" evidence="1">
    <location>
        <begin position="41"/>
        <end position="54"/>
    </location>
</feature>
<evidence type="ECO:0000313" key="4">
    <source>
        <dbReference type="Proteomes" id="UP000654075"/>
    </source>
</evidence>
<accession>A0A813DRH9</accession>
<dbReference type="OrthoDB" id="345965at2759"/>
<evidence type="ECO:0000256" key="1">
    <source>
        <dbReference type="SAM" id="MobiDB-lite"/>
    </source>
</evidence>
<dbReference type="AlphaFoldDB" id="A0A813DRH9"/>
<keyword evidence="2" id="KW-0812">Transmembrane</keyword>
<gene>
    <name evidence="3" type="ORF">PGLA1383_LOCUS9972</name>
</gene>
<feature type="transmembrane region" description="Helical" evidence="2">
    <location>
        <begin position="138"/>
        <end position="163"/>
    </location>
</feature>
<dbReference type="EMBL" id="CAJNNV010004829">
    <property type="protein sequence ID" value="CAE8591290.1"/>
    <property type="molecule type" value="Genomic_DNA"/>
</dbReference>
<comment type="caution">
    <text evidence="3">The sequence shown here is derived from an EMBL/GenBank/DDBJ whole genome shotgun (WGS) entry which is preliminary data.</text>
</comment>
<keyword evidence="4" id="KW-1185">Reference proteome</keyword>
<feature type="region of interest" description="Disordered" evidence="1">
    <location>
        <begin position="41"/>
        <end position="64"/>
    </location>
</feature>
<dbReference type="Proteomes" id="UP000654075">
    <property type="component" value="Unassembled WGS sequence"/>
</dbReference>
<organism evidence="3 4">
    <name type="scientific">Polarella glacialis</name>
    <name type="common">Dinoflagellate</name>
    <dbReference type="NCBI Taxonomy" id="89957"/>
    <lineage>
        <taxon>Eukaryota</taxon>
        <taxon>Sar</taxon>
        <taxon>Alveolata</taxon>
        <taxon>Dinophyceae</taxon>
        <taxon>Suessiales</taxon>
        <taxon>Suessiaceae</taxon>
        <taxon>Polarella</taxon>
    </lineage>
</organism>
<proteinExistence type="predicted"/>
<evidence type="ECO:0000256" key="2">
    <source>
        <dbReference type="SAM" id="Phobius"/>
    </source>
</evidence>
<evidence type="ECO:0000313" key="3">
    <source>
        <dbReference type="EMBL" id="CAE8591290.1"/>
    </source>
</evidence>
<sequence length="243" mass="26840">MSSYYTGSRRFALGGKGWTVVLGSLVSLSYVRAKAGYDHEDKSQAHHKLEDRKGNPVRFADQPDVPGKQEDIVLRIWRELPEVPLPNLYVAGSLLTAIWAYRAWGAFNKLMVIRFADINYQLKRPDVLANKVVALKYLALPLAIVPAGLFFSYGLLSFAALGLDAQEAGEASLISSFLRRQALAMRHMMEEPCREARRVAHDTVDPLASELSSGPLATFARRSQTVGLLNMPRPGDVVPPSFG</sequence>
<keyword evidence="2" id="KW-1133">Transmembrane helix</keyword>
<reference evidence="3" key="1">
    <citation type="submission" date="2021-02" db="EMBL/GenBank/DDBJ databases">
        <authorList>
            <person name="Dougan E. K."/>
            <person name="Rhodes N."/>
            <person name="Thang M."/>
            <person name="Chan C."/>
        </authorList>
    </citation>
    <scope>NUCLEOTIDE SEQUENCE</scope>
</reference>
<name>A0A813DRH9_POLGL</name>